<comment type="similarity">
    <text evidence="2">Belongs to the terpene synthase family.</text>
</comment>
<dbReference type="AlphaFoldDB" id="A0A1C4W4I1"/>
<keyword evidence="4" id="KW-1185">Reference proteome</keyword>
<dbReference type="EMBL" id="LT607411">
    <property type="protein sequence ID" value="SCE90959.1"/>
    <property type="molecule type" value="Genomic_DNA"/>
</dbReference>
<dbReference type="OrthoDB" id="2989600at2"/>
<dbReference type="PANTHER" id="PTHR35201:SF4">
    <property type="entry name" value="BETA-PINACENE SYNTHASE-RELATED"/>
    <property type="match status" value="1"/>
</dbReference>
<dbReference type="InterPro" id="IPR034686">
    <property type="entry name" value="Terpene_cyclase-like_2"/>
</dbReference>
<dbReference type="RefSeq" id="WP_089006048.1">
    <property type="nucleotide sequence ID" value="NZ_LT607411.1"/>
</dbReference>
<keyword evidence="2" id="KW-0460">Magnesium</keyword>
<protein>
    <recommendedName>
        <fullName evidence="2">Terpene synthase</fullName>
        <ecNumber evidence="2">4.2.3.-</ecNumber>
    </recommendedName>
</protein>
<dbReference type="Gene3D" id="1.10.600.10">
    <property type="entry name" value="Farnesyl Diphosphate Synthase"/>
    <property type="match status" value="1"/>
</dbReference>
<dbReference type="GO" id="GO:0010333">
    <property type="term" value="F:terpene synthase activity"/>
    <property type="evidence" value="ECO:0007669"/>
    <property type="project" value="InterPro"/>
</dbReference>
<keyword evidence="1 2" id="KW-0456">Lyase</keyword>
<gene>
    <name evidence="3" type="ORF">GA0074695_2078</name>
</gene>
<dbReference type="SUPFAM" id="SSF48576">
    <property type="entry name" value="Terpenoid synthases"/>
    <property type="match status" value="1"/>
</dbReference>
<evidence type="ECO:0000313" key="3">
    <source>
        <dbReference type="EMBL" id="SCE90959.1"/>
    </source>
</evidence>
<evidence type="ECO:0000256" key="1">
    <source>
        <dbReference type="ARBA" id="ARBA00023239"/>
    </source>
</evidence>
<dbReference type="Proteomes" id="UP000198242">
    <property type="component" value="Chromosome I"/>
</dbReference>
<reference evidence="4" key="1">
    <citation type="submission" date="2016-06" db="EMBL/GenBank/DDBJ databases">
        <authorList>
            <person name="Varghese N."/>
            <person name="Submissions Spin"/>
        </authorList>
    </citation>
    <scope>NUCLEOTIDE SEQUENCE [LARGE SCALE GENOMIC DNA]</scope>
    <source>
        <strain evidence="4">DSM 43909</strain>
    </source>
</reference>
<dbReference type="GO" id="GO:0046872">
    <property type="term" value="F:metal ion binding"/>
    <property type="evidence" value="ECO:0007669"/>
    <property type="project" value="UniProtKB-KW"/>
</dbReference>
<comment type="cofactor">
    <cofactor evidence="2">
        <name>Mg(2+)</name>
        <dbReference type="ChEBI" id="CHEBI:18420"/>
    </cofactor>
</comment>
<evidence type="ECO:0000256" key="2">
    <source>
        <dbReference type="RuleBase" id="RU366034"/>
    </source>
</evidence>
<keyword evidence="2" id="KW-0479">Metal-binding</keyword>
<dbReference type="SFLD" id="SFLDS00005">
    <property type="entry name" value="Isoprenoid_Synthase_Type_I"/>
    <property type="match status" value="1"/>
</dbReference>
<organism evidence="3 4">
    <name type="scientific">Micromonospora viridifaciens</name>
    <dbReference type="NCBI Taxonomy" id="1881"/>
    <lineage>
        <taxon>Bacteria</taxon>
        <taxon>Bacillati</taxon>
        <taxon>Actinomycetota</taxon>
        <taxon>Actinomycetes</taxon>
        <taxon>Micromonosporales</taxon>
        <taxon>Micromonosporaceae</taxon>
        <taxon>Micromonospora</taxon>
    </lineage>
</organism>
<name>A0A1C4W4I1_MICVI</name>
<dbReference type="EC" id="4.2.3.-" evidence="2"/>
<accession>A0A1C4W4I1</accession>
<dbReference type="SFLD" id="SFLDG01020">
    <property type="entry name" value="Terpene_Cyclase_Like_2"/>
    <property type="match status" value="1"/>
</dbReference>
<sequence length="316" mass="34178">MRSFAVSALREPPFPVRRHAAVEVVAGQSAGWVRELGLIDSPARLRRLAGAAPAELAARACPEAPAEGLRLLTDLICWLFVMDDACDEDGLGASPARLAPSVAELLAVLDRQGDPAAPAPTAGGPLGVALDDLCRRVRARQRPALLLRLVSELREYLLALLWEAANREHRRVPGVNEYVQMRRHTGGTRPSFTLTDLAYDGPPEEGRRADPALAALDALAADLVCWCNDVFSYDKERTGTPDAHNLVAAIVGEDGRDEAAALRRAASLFNDGLAEYAEREAALASGADEAVRVVLTNRRNWIRATYDWSLAASRYA</sequence>
<dbReference type="PANTHER" id="PTHR35201">
    <property type="entry name" value="TERPENE SYNTHASE"/>
    <property type="match status" value="1"/>
</dbReference>
<proteinExistence type="inferred from homology"/>
<dbReference type="Pfam" id="PF19086">
    <property type="entry name" value="Terpene_syn_C_2"/>
    <property type="match status" value="1"/>
</dbReference>
<evidence type="ECO:0000313" key="4">
    <source>
        <dbReference type="Proteomes" id="UP000198242"/>
    </source>
</evidence>
<dbReference type="InterPro" id="IPR008949">
    <property type="entry name" value="Isoprenoid_synthase_dom_sf"/>
</dbReference>